<dbReference type="SUPFAM" id="SSF54534">
    <property type="entry name" value="FKBP-like"/>
    <property type="match status" value="1"/>
</dbReference>
<dbReference type="PANTHER" id="PTHR43811:SF19">
    <property type="entry name" value="39 KDA FK506-BINDING NUCLEAR PROTEIN"/>
    <property type="match status" value="1"/>
</dbReference>
<evidence type="ECO:0000313" key="8">
    <source>
        <dbReference type="EMBL" id="AGA77263.1"/>
    </source>
</evidence>
<dbReference type="Proteomes" id="UP000010796">
    <property type="component" value="Chromosome"/>
</dbReference>
<dbReference type="EMBL" id="CP003346">
    <property type="protein sequence ID" value="AGA77263.1"/>
    <property type="molecule type" value="Genomic_DNA"/>
</dbReference>
<evidence type="ECO:0000256" key="5">
    <source>
        <dbReference type="PROSITE-ProRule" id="PRU00277"/>
    </source>
</evidence>
<dbReference type="Pfam" id="PF00254">
    <property type="entry name" value="FKBP_C"/>
    <property type="match status" value="1"/>
</dbReference>
<accession>L0FW44</accession>
<dbReference type="STRING" id="926556.Echvi_0992"/>
<evidence type="ECO:0000256" key="3">
    <source>
        <dbReference type="ARBA" id="ARBA00023110"/>
    </source>
</evidence>
<dbReference type="EC" id="5.2.1.8" evidence="6"/>
<dbReference type="InterPro" id="IPR046357">
    <property type="entry name" value="PPIase_dom_sf"/>
</dbReference>
<dbReference type="RefSeq" id="WP_015264827.1">
    <property type="nucleotide sequence ID" value="NC_019904.1"/>
</dbReference>
<keyword evidence="9" id="KW-1185">Reference proteome</keyword>
<dbReference type="PROSITE" id="PS50059">
    <property type="entry name" value="FKBP_PPIASE"/>
    <property type="match status" value="1"/>
</dbReference>
<evidence type="ECO:0000259" key="7">
    <source>
        <dbReference type="PROSITE" id="PS50059"/>
    </source>
</evidence>
<feature type="domain" description="PPIase FKBP-type" evidence="7">
    <location>
        <begin position="77"/>
        <end position="176"/>
    </location>
</feature>
<name>L0FW44_ECHVK</name>
<dbReference type="Gene3D" id="3.10.50.40">
    <property type="match status" value="1"/>
</dbReference>
<keyword evidence="4 5" id="KW-0413">Isomerase</keyword>
<protein>
    <recommendedName>
        <fullName evidence="6">Peptidyl-prolyl cis-trans isomerase</fullName>
        <ecNumber evidence="6">5.2.1.8</ecNumber>
    </recommendedName>
</protein>
<reference evidence="9" key="1">
    <citation type="submission" date="2012-02" db="EMBL/GenBank/DDBJ databases">
        <title>The complete genome of Echinicola vietnamensis DSM 17526.</title>
        <authorList>
            <person name="Lucas S."/>
            <person name="Copeland A."/>
            <person name="Lapidus A."/>
            <person name="Glavina del Rio T."/>
            <person name="Dalin E."/>
            <person name="Tice H."/>
            <person name="Bruce D."/>
            <person name="Goodwin L."/>
            <person name="Pitluck S."/>
            <person name="Peters L."/>
            <person name="Ovchinnikova G."/>
            <person name="Teshima H."/>
            <person name="Kyrpides N."/>
            <person name="Mavromatis K."/>
            <person name="Ivanova N."/>
            <person name="Brettin T."/>
            <person name="Detter J.C."/>
            <person name="Han C."/>
            <person name="Larimer F."/>
            <person name="Land M."/>
            <person name="Hauser L."/>
            <person name="Markowitz V."/>
            <person name="Cheng J.-F."/>
            <person name="Hugenholtz P."/>
            <person name="Woyke T."/>
            <person name="Wu D."/>
            <person name="Brambilla E."/>
            <person name="Klenk H.-P."/>
            <person name="Eisen J.A."/>
        </authorList>
    </citation>
    <scope>NUCLEOTIDE SEQUENCE [LARGE SCALE GENOMIC DNA]</scope>
    <source>
        <strain evidence="9">DSM 17526 / LMG 23754 / KMM 6221</strain>
    </source>
</reference>
<proteinExistence type="inferred from homology"/>
<dbReference type="HOGENOM" id="CLU_013615_7_2_10"/>
<dbReference type="GO" id="GO:0003755">
    <property type="term" value="F:peptidyl-prolyl cis-trans isomerase activity"/>
    <property type="evidence" value="ECO:0007669"/>
    <property type="project" value="UniProtKB-UniRule"/>
</dbReference>
<evidence type="ECO:0000256" key="4">
    <source>
        <dbReference type="ARBA" id="ARBA00023235"/>
    </source>
</evidence>
<dbReference type="KEGG" id="evi:Echvi_0992"/>
<comment type="similarity">
    <text evidence="2 6">Belongs to the FKBP-type PPIase family.</text>
</comment>
<dbReference type="eggNOG" id="COG0545">
    <property type="taxonomic scope" value="Bacteria"/>
</dbReference>
<keyword evidence="3 5" id="KW-0697">Rotamase</keyword>
<dbReference type="OrthoDB" id="9814548at2"/>
<organism evidence="8 9">
    <name type="scientific">Echinicola vietnamensis (strain DSM 17526 / LMG 23754 / KMM 6221)</name>
    <dbReference type="NCBI Taxonomy" id="926556"/>
    <lineage>
        <taxon>Bacteria</taxon>
        <taxon>Pseudomonadati</taxon>
        <taxon>Bacteroidota</taxon>
        <taxon>Cytophagia</taxon>
        <taxon>Cytophagales</taxon>
        <taxon>Cyclobacteriaceae</taxon>
        <taxon>Echinicola</taxon>
    </lineage>
</organism>
<evidence type="ECO:0000256" key="1">
    <source>
        <dbReference type="ARBA" id="ARBA00000971"/>
    </source>
</evidence>
<sequence length="186" mass="21116">MNTIKNIVLTALLVGLFASCIEDQESPQEIFQKDLKKIEDYLAQTDYQYIKKEQDPSSGIVILWDSLSYSGIDAQGADTLKVHYVGRLLDETVFDTNVEAVARENGMYSSERNYAPLEVFSQEYIQGFLFALSKMEKGDRARAIIPSAWAYGNREYSGRIPANSVLMFDLDMKDVIINEEEITTEE</sequence>
<evidence type="ECO:0000313" key="9">
    <source>
        <dbReference type="Proteomes" id="UP000010796"/>
    </source>
</evidence>
<dbReference type="AlphaFoldDB" id="L0FW44"/>
<comment type="catalytic activity">
    <reaction evidence="1 5 6">
        <text>[protein]-peptidylproline (omega=180) = [protein]-peptidylproline (omega=0)</text>
        <dbReference type="Rhea" id="RHEA:16237"/>
        <dbReference type="Rhea" id="RHEA-COMP:10747"/>
        <dbReference type="Rhea" id="RHEA-COMP:10748"/>
        <dbReference type="ChEBI" id="CHEBI:83833"/>
        <dbReference type="ChEBI" id="CHEBI:83834"/>
        <dbReference type="EC" id="5.2.1.8"/>
    </reaction>
</comment>
<evidence type="ECO:0000256" key="2">
    <source>
        <dbReference type="ARBA" id="ARBA00006577"/>
    </source>
</evidence>
<dbReference type="PANTHER" id="PTHR43811">
    <property type="entry name" value="FKBP-TYPE PEPTIDYL-PROLYL CIS-TRANS ISOMERASE FKPA"/>
    <property type="match status" value="1"/>
</dbReference>
<dbReference type="InterPro" id="IPR001179">
    <property type="entry name" value="PPIase_FKBP_dom"/>
</dbReference>
<dbReference type="PROSITE" id="PS51257">
    <property type="entry name" value="PROKAR_LIPOPROTEIN"/>
    <property type="match status" value="1"/>
</dbReference>
<gene>
    <name evidence="8" type="ordered locus">Echvi_0992</name>
</gene>
<evidence type="ECO:0000256" key="6">
    <source>
        <dbReference type="RuleBase" id="RU003915"/>
    </source>
</evidence>